<name>A0ABV3HA56_9ACTN</name>
<feature type="compositionally biased region" description="Low complexity" evidence="5">
    <location>
        <begin position="1407"/>
        <end position="1430"/>
    </location>
</feature>
<keyword evidence="2" id="KW-1015">Disulfide bond</keyword>
<proteinExistence type="predicted"/>
<sequence>MKVWANPDGKNMRAELHTRPVQLKNAASGTWEPIDTRIVTRDGKLQATRVKTPLTFGGHGAKQLVSAPGKHGEIGLGVTRALPEPKVSGNAVTYPDAVAPGADLVVLAQADGFISQVVFRQRPTVPVTVRLPLTLPEGTTFGKTPQGLPQLKDTKGKAKAAPIVLTATDAKVEAAPNQGRTHPVKAQVETTGKTSELVFTPDEKFLADPAVTYPVTVAASSTWFGGGAPDDAWISKNDPYNNNSAAGYLRAGTTSTSADVARVYLKFNTSDPVLQGATVNDADLRIWNYKSGGPNGQLCGDPLGGGIRAARVTGEWTLDGTIDSLDWYNQPPSTAPEEVNRAGYNYDADPASWCAKDEELFYEVTAMTRAWIQQGQANHGIVLKAASETAAINWRQYYSSQFGGGSPYPGYRHPPALIITYTPAPTETKWVKFESDDDFTEFPTYQQAKALEGEPLDDTVNWALSDQEADEIEQLGVGTPYEIDTNRLQPLPDDVEVDPATLDPNEVPAGDLPLDETKPTVTDVRPIADSTGVPTGTTIMATFSEAVWEPKITVKDAAENAVQGAASLDTSRKVLTFTPAVPLKPATAYDAEVSEAYDEEGNQQTSHSWHFTTENDTTPPTVSAVTPAAQAVGVPVTTPVMVTFSEAVTDAQFALKDPAGIAVAGTTSMDATARALTFTPAQPLSENMAYNAEVLGAKDVAGNAIAQPHRWSFTTGAKAPAGLVAAYGMNEGSGTSVADSSGKNNPGTGSSTAWVNGKYGKALSFNGSSSMVTVAHAASLRLTTGMTLSAWVNPTTVTGTAWRSVMTKELSADGASYALYAANGGTVPSGWVQTDPETSATADGLSPLPVNTWSHLALTYDGAALRLFLNGQQIDQTALSGSLYDDGNPLRIGGNVVWNEYFSGLIDEVRIYNRAQTAAEIQTDMTTPIGQPAPPDTQAPTAPGSLAATGGSGSAQLTWTASTDNVGVTGYRIHRSTTPGFTPSAANQVGSVTATTFTDGGLAAGTYYYRVLATDAAGNLSASSNEVAAAVTAPPATPGLVAAYGMNEGAGTTVGDSSGKNNTGAATDTTWANGKHGKALSFNGTSSWVTVPHAQSLRLANALTLSAWVRPATVDAWRTVLMKETASGPSYGLYASYDGAPLGWLQNATTFKTVVGDDPLPVNQWSHLAVTYNGTMVTLYLNGTQIDQTPMTGNLADDGGVLRLGGNNLWLDEFYSGLIDEVRIYNRVQTAAEIQSDMNTPIGAAATSMASQQQRLNAATDLGLGIDRLTVEGGRTADGATLASTLTPRLTTWLSAGRDREAKVEVEIVGKPTKPTKSAKSAKEGKVSTDRRLIWSGEVTAEPGETRVSLQIPEGKVRDGEKARWRARIVTDQQTEAGAWTAWSEWQTFMVDARAGGGSTERTDVQAPPASDTTASSASPARATAATTDPNTSGPFSYERMNLTECNDARLTQSPRPSHGFGWTVARPYTGCYSRVLGWGDWDIDLLTGLPKTRCPRSMGVMMTATVVAHTYLGTKNGSPVVYGAGTDYTARDISVWVGITNVRTVGANCEPTTAHDGLTIQIRGDVAASEGSTCSMVKGANRTTTIGGLKRGGTDNFVFRSGGKSFGNCTLRPKLYPPANVPKLDSSPFRLWQYLTTEQGPPAVKGDLPFVARCDSERISYRVFVDNSSTWRGNTGGCRFLGVDRVYTMYTGDPFRGEVAQHIQYALQHPRDTEPKVTKEGKPITKNFPGNYDGCLTSPDPTHCRIIPLTRRGNRDRVPAPDGALYNSKNSNNLSKYCKDLPGRDDPNKQCDEYPFASTWQAIGVDGKMENSVWVPSLNASLRMVSTDHNQAAGRDLGAFYARYRVLPNATLEGGLQNRPGNAFFVRIKEGAPPTPSS</sequence>
<evidence type="ECO:0000259" key="6">
    <source>
        <dbReference type="PROSITE" id="PS50853"/>
    </source>
</evidence>
<keyword evidence="3" id="KW-0378">Hydrolase</keyword>
<protein>
    <submittedName>
        <fullName evidence="7">LamG-like jellyroll fold domain-containing protein</fullName>
    </submittedName>
</protein>
<dbReference type="Gene3D" id="2.60.120.200">
    <property type="match status" value="2"/>
</dbReference>
<evidence type="ECO:0000256" key="2">
    <source>
        <dbReference type="ARBA" id="ARBA00023157"/>
    </source>
</evidence>
<keyword evidence="4" id="KW-0119">Carbohydrate metabolism</keyword>
<evidence type="ECO:0000256" key="1">
    <source>
        <dbReference type="ARBA" id="ARBA00022729"/>
    </source>
</evidence>
<feature type="region of interest" description="Disordered" evidence="5">
    <location>
        <begin position="926"/>
        <end position="954"/>
    </location>
</feature>
<keyword evidence="4" id="KW-0624">Polysaccharide degradation</keyword>
<dbReference type="InterPro" id="IPR013783">
    <property type="entry name" value="Ig-like_fold"/>
</dbReference>
<dbReference type="InterPro" id="IPR014755">
    <property type="entry name" value="Cu-Rt/internalin_Ig-like"/>
</dbReference>
<evidence type="ECO:0000313" key="8">
    <source>
        <dbReference type="Proteomes" id="UP001552427"/>
    </source>
</evidence>
<dbReference type="Proteomes" id="UP001552427">
    <property type="component" value="Unassembled WGS sequence"/>
</dbReference>
<feature type="domain" description="Fibronectin type-III" evidence="6">
    <location>
        <begin position="939"/>
        <end position="1036"/>
    </location>
</feature>
<dbReference type="NCBIfam" id="NF033679">
    <property type="entry name" value="DNRLRE_dom"/>
    <property type="match status" value="1"/>
</dbReference>
<dbReference type="Gene3D" id="2.60.40.10">
    <property type="entry name" value="Immunoglobulins"/>
    <property type="match status" value="1"/>
</dbReference>
<gene>
    <name evidence="7" type="ORF">AB0K40_27820</name>
</gene>
<dbReference type="InterPro" id="IPR029476">
    <property type="entry name" value="DNase_NucA_NucB"/>
</dbReference>
<dbReference type="InterPro" id="IPR013320">
    <property type="entry name" value="ConA-like_dom_sf"/>
</dbReference>
<dbReference type="Pfam" id="PF13385">
    <property type="entry name" value="Laminin_G_3"/>
    <property type="match status" value="2"/>
</dbReference>
<keyword evidence="3" id="KW-0326">Glycosidase</keyword>
<accession>A0ABV3HA56</accession>
<dbReference type="RefSeq" id="WP_364455302.1">
    <property type="nucleotide sequence ID" value="NZ_JBFARM010000008.1"/>
</dbReference>
<dbReference type="InterPro" id="IPR006558">
    <property type="entry name" value="LamG-like"/>
</dbReference>
<feature type="compositionally biased region" description="Low complexity" evidence="5">
    <location>
        <begin position="938"/>
        <end position="954"/>
    </location>
</feature>
<dbReference type="InterPro" id="IPR003961">
    <property type="entry name" value="FN3_dom"/>
</dbReference>
<dbReference type="Gene3D" id="2.60.40.1220">
    <property type="match status" value="2"/>
</dbReference>
<dbReference type="SUPFAM" id="SSF49265">
    <property type="entry name" value="Fibronectin type III"/>
    <property type="match status" value="1"/>
</dbReference>
<dbReference type="Pfam" id="PF14040">
    <property type="entry name" value="DNase_NucA_NucB"/>
    <property type="match status" value="1"/>
</dbReference>
<evidence type="ECO:0000256" key="5">
    <source>
        <dbReference type="SAM" id="MobiDB-lite"/>
    </source>
</evidence>
<dbReference type="PANTHER" id="PTHR42535:SF2">
    <property type="entry name" value="CHROMOSOME UNDETERMINED SCAFFOLD_146, WHOLE GENOME SHOTGUN SEQUENCE"/>
    <property type="match status" value="1"/>
</dbReference>
<dbReference type="EMBL" id="JBFARM010000008">
    <property type="protein sequence ID" value="MEV4289325.1"/>
    <property type="molecule type" value="Genomic_DNA"/>
</dbReference>
<evidence type="ECO:0000256" key="4">
    <source>
        <dbReference type="ARBA" id="ARBA00023326"/>
    </source>
</evidence>
<dbReference type="SMART" id="SM00060">
    <property type="entry name" value="FN3"/>
    <property type="match status" value="1"/>
</dbReference>
<keyword evidence="8" id="KW-1185">Reference proteome</keyword>
<feature type="region of interest" description="Disordered" evidence="5">
    <location>
        <begin position="1396"/>
        <end position="1438"/>
    </location>
</feature>
<dbReference type="PANTHER" id="PTHR42535">
    <property type="entry name" value="OOKINETE PROTEIN, PUTATIVE-RELATED"/>
    <property type="match status" value="1"/>
</dbReference>
<dbReference type="Pfam" id="PF13205">
    <property type="entry name" value="Big_5"/>
    <property type="match status" value="2"/>
</dbReference>
<evidence type="ECO:0000313" key="7">
    <source>
        <dbReference type="EMBL" id="MEV4289325.1"/>
    </source>
</evidence>
<evidence type="ECO:0000256" key="3">
    <source>
        <dbReference type="ARBA" id="ARBA00023295"/>
    </source>
</evidence>
<dbReference type="InterPro" id="IPR036116">
    <property type="entry name" value="FN3_sf"/>
</dbReference>
<organism evidence="7 8">
    <name type="scientific">Nonomuraea bangladeshensis</name>
    <dbReference type="NCBI Taxonomy" id="404385"/>
    <lineage>
        <taxon>Bacteria</taxon>
        <taxon>Bacillati</taxon>
        <taxon>Actinomycetota</taxon>
        <taxon>Actinomycetes</taxon>
        <taxon>Streptosporangiales</taxon>
        <taxon>Streptosporangiaceae</taxon>
        <taxon>Nonomuraea</taxon>
    </lineage>
</organism>
<dbReference type="PROSITE" id="PS50853">
    <property type="entry name" value="FN3"/>
    <property type="match status" value="1"/>
</dbReference>
<dbReference type="SUPFAM" id="SSF49899">
    <property type="entry name" value="Concanavalin A-like lectins/glucanases"/>
    <property type="match status" value="2"/>
</dbReference>
<dbReference type="InterPro" id="IPR032812">
    <property type="entry name" value="SbsA_Ig"/>
</dbReference>
<comment type="caution">
    <text evidence="7">The sequence shown here is derived from an EMBL/GenBank/DDBJ whole genome shotgun (WGS) entry which is preliminary data.</text>
</comment>
<dbReference type="SMART" id="SM00560">
    <property type="entry name" value="LamGL"/>
    <property type="match status" value="2"/>
</dbReference>
<dbReference type="CDD" id="cd00063">
    <property type="entry name" value="FN3"/>
    <property type="match status" value="1"/>
</dbReference>
<keyword evidence="1" id="KW-0732">Signal</keyword>
<reference evidence="7 8" key="1">
    <citation type="submission" date="2024-06" db="EMBL/GenBank/DDBJ databases">
        <title>The Natural Products Discovery Center: Release of the First 8490 Sequenced Strains for Exploring Actinobacteria Biosynthetic Diversity.</title>
        <authorList>
            <person name="Kalkreuter E."/>
            <person name="Kautsar S.A."/>
            <person name="Yang D."/>
            <person name="Bader C.D."/>
            <person name="Teijaro C.N."/>
            <person name="Fluegel L."/>
            <person name="Davis C.M."/>
            <person name="Simpson J.R."/>
            <person name="Lauterbach L."/>
            <person name="Steele A.D."/>
            <person name="Gui C."/>
            <person name="Meng S."/>
            <person name="Li G."/>
            <person name="Viehrig K."/>
            <person name="Ye F."/>
            <person name="Su P."/>
            <person name="Kiefer A.F."/>
            <person name="Nichols A."/>
            <person name="Cepeda A.J."/>
            <person name="Yan W."/>
            <person name="Fan B."/>
            <person name="Jiang Y."/>
            <person name="Adhikari A."/>
            <person name="Zheng C.-J."/>
            <person name="Schuster L."/>
            <person name="Cowan T.M."/>
            <person name="Smanski M.J."/>
            <person name="Chevrette M.G."/>
            <person name="De Carvalho L.P.S."/>
            <person name="Shen B."/>
        </authorList>
    </citation>
    <scope>NUCLEOTIDE SEQUENCE [LARGE SCALE GENOMIC DNA]</scope>
    <source>
        <strain evidence="7 8">NPDC049574</strain>
    </source>
</reference>